<protein>
    <submittedName>
        <fullName evidence="1">Uncharacterized protein</fullName>
    </submittedName>
</protein>
<evidence type="ECO:0000313" key="1">
    <source>
        <dbReference type="EMBL" id="KAH8022266.1"/>
    </source>
</evidence>
<dbReference type="AlphaFoldDB" id="A0A9J6DJK6"/>
<reference evidence="1" key="1">
    <citation type="journal article" date="2020" name="Cell">
        <title>Large-Scale Comparative Analyses of Tick Genomes Elucidate Their Genetic Diversity and Vector Capacities.</title>
        <authorList>
            <consortium name="Tick Genome and Microbiome Consortium (TIGMIC)"/>
            <person name="Jia N."/>
            <person name="Wang J."/>
            <person name="Shi W."/>
            <person name="Du L."/>
            <person name="Sun Y."/>
            <person name="Zhan W."/>
            <person name="Jiang J.F."/>
            <person name="Wang Q."/>
            <person name="Zhang B."/>
            <person name="Ji P."/>
            <person name="Bell-Sakyi L."/>
            <person name="Cui X.M."/>
            <person name="Yuan T.T."/>
            <person name="Jiang B.G."/>
            <person name="Yang W.F."/>
            <person name="Lam T.T."/>
            <person name="Chang Q.C."/>
            <person name="Ding S.J."/>
            <person name="Wang X.J."/>
            <person name="Zhu J.G."/>
            <person name="Ruan X.D."/>
            <person name="Zhao L."/>
            <person name="Wei J.T."/>
            <person name="Ye R.Z."/>
            <person name="Que T.C."/>
            <person name="Du C.H."/>
            <person name="Zhou Y.H."/>
            <person name="Cheng J.X."/>
            <person name="Dai P.F."/>
            <person name="Guo W.B."/>
            <person name="Han X.H."/>
            <person name="Huang E.J."/>
            <person name="Li L.F."/>
            <person name="Wei W."/>
            <person name="Gao Y.C."/>
            <person name="Liu J.Z."/>
            <person name="Shao H.Z."/>
            <person name="Wang X."/>
            <person name="Wang C.C."/>
            <person name="Yang T.C."/>
            <person name="Huo Q.B."/>
            <person name="Li W."/>
            <person name="Chen H.Y."/>
            <person name="Chen S.E."/>
            <person name="Zhou L.G."/>
            <person name="Ni X.B."/>
            <person name="Tian J.H."/>
            <person name="Sheng Y."/>
            <person name="Liu T."/>
            <person name="Pan Y.S."/>
            <person name="Xia L.Y."/>
            <person name="Li J."/>
            <person name="Zhao F."/>
            <person name="Cao W.C."/>
        </authorList>
    </citation>
    <scope>NUCLEOTIDE SEQUENCE</scope>
    <source>
        <strain evidence="1">Rmic-2018</strain>
    </source>
</reference>
<evidence type="ECO:0000313" key="2">
    <source>
        <dbReference type="Proteomes" id="UP000821866"/>
    </source>
</evidence>
<comment type="caution">
    <text evidence="1">The sequence shown here is derived from an EMBL/GenBank/DDBJ whole genome shotgun (WGS) entry which is preliminary data.</text>
</comment>
<organism evidence="1 2">
    <name type="scientific">Rhipicephalus microplus</name>
    <name type="common">Cattle tick</name>
    <name type="synonym">Boophilus microplus</name>
    <dbReference type="NCBI Taxonomy" id="6941"/>
    <lineage>
        <taxon>Eukaryota</taxon>
        <taxon>Metazoa</taxon>
        <taxon>Ecdysozoa</taxon>
        <taxon>Arthropoda</taxon>
        <taxon>Chelicerata</taxon>
        <taxon>Arachnida</taxon>
        <taxon>Acari</taxon>
        <taxon>Parasitiformes</taxon>
        <taxon>Ixodida</taxon>
        <taxon>Ixodoidea</taxon>
        <taxon>Ixodidae</taxon>
        <taxon>Rhipicephalinae</taxon>
        <taxon>Rhipicephalus</taxon>
        <taxon>Boophilus</taxon>
    </lineage>
</organism>
<dbReference type="Proteomes" id="UP000821866">
    <property type="component" value="Chromosome 7"/>
</dbReference>
<sequence length="308" mass="33963">MSCEDLYAILVPQVVSRTGSTCILTCWYTSDNIRKWKGVERCPHNAGSYGKAKAAVDLQAMDLPDAGGITKGDAQHRKLSQHLLSPHRCVRGVNQVVFQVNHEDRYDIAWVHVVPNTRRTTTLAFHFVGDSMLKRNPKETCHYPTVSSGVTQGVSVPEGDGSSENSLLTNGCRICVGLSLAVSIEDPLAARSKIRFDLGRQRATYRNISDITSVGNKRRVRSCNHDRGVRLPRTLPRTITCRTRYPLPCVLQVLVAVRIHQMHGAVPSGLLFRQHRNVDTAGGSRTHALVKPLKLSGVTFHVLSSRGG</sequence>
<keyword evidence="2" id="KW-1185">Reference proteome</keyword>
<proteinExistence type="predicted"/>
<accession>A0A9J6DJK6</accession>
<reference evidence="1" key="2">
    <citation type="submission" date="2021-09" db="EMBL/GenBank/DDBJ databases">
        <authorList>
            <person name="Jia N."/>
            <person name="Wang J."/>
            <person name="Shi W."/>
            <person name="Du L."/>
            <person name="Sun Y."/>
            <person name="Zhan W."/>
            <person name="Jiang J."/>
            <person name="Wang Q."/>
            <person name="Zhang B."/>
            <person name="Ji P."/>
            <person name="Sakyi L.B."/>
            <person name="Cui X."/>
            <person name="Yuan T."/>
            <person name="Jiang B."/>
            <person name="Yang W."/>
            <person name="Lam T.T.-Y."/>
            <person name="Chang Q."/>
            <person name="Ding S."/>
            <person name="Wang X."/>
            <person name="Zhu J."/>
            <person name="Ruan X."/>
            <person name="Zhao L."/>
            <person name="Wei J."/>
            <person name="Que T."/>
            <person name="Du C."/>
            <person name="Cheng J."/>
            <person name="Dai P."/>
            <person name="Han X."/>
            <person name="Huang E."/>
            <person name="Gao Y."/>
            <person name="Liu J."/>
            <person name="Shao H."/>
            <person name="Ye R."/>
            <person name="Li L."/>
            <person name="Wei W."/>
            <person name="Wang X."/>
            <person name="Wang C."/>
            <person name="Huo Q."/>
            <person name="Li W."/>
            <person name="Guo W."/>
            <person name="Chen H."/>
            <person name="Chen S."/>
            <person name="Zhou L."/>
            <person name="Zhou L."/>
            <person name="Ni X."/>
            <person name="Tian J."/>
            <person name="Zhou Y."/>
            <person name="Sheng Y."/>
            <person name="Liu T."/>
            <person name="Pan Y."/>
            <person name="Xia L."/>
            <person name="Li J."/>
            <person name="Zhao F."/>
            <person name="Cao W."/>
        </authorList>
    </citation>
    <scope>NUCLEOTIDE SEQUENCE</scope>
    <source>
        <strain evidence="1">Rmic-2018</strain>
        <tissue evidence="1">Larvae</tissue>
    </source>
</reference>
<name>A0A9J6DJK6_RHIMP</name>
<gene>
    <name evidence="1" type="ORF">HPB51_023144</name>
</gene>
<dbReference type="EMBL" id="JABSTU010000009">
    <property type="protein sequence ID" value="KAH8022266.1"/>
    <property type="molecule type" value="Genomic_DNA"/>
</dbReference>